<dbReference type="Gene3D" id="1.20.1740.10">
    <property type="entry name" value="Amino acid/polyamine transporter I"/>
    <property type="match status" value="1"/>
</dbReference>
<evidence type="ECO:0000256" key="3">
    <source>
        <dbReference type="ARBA" id="ARBA00022989"/>
    </source>
</evidence>
<evidence type="ECO:0000256" key="1">
    <source>
        <dbReference type="ARBA" id="ARBA00004141"/>
    </source>
</evidence>
<dbReference type="PANTHER" id="PTHR42770:SF7">
    <property type="entry name" value="MEMBRANE PROTEIN"/>
    <property type="match status" value="1"/>
</dbReference>
<dbReference type="PANTHER" id="PTHR42770">
    <property type="entry name" value="AMINO ACID TRANSPORTER-RELATED"/>
    <property type="match status" value="1"/>
</dbReference>
<dbReference type="EMBL" id="NEXC01000141">
    <property type="protein sequence ID" value="PSN81826.1"/>
    <property type="molecule type" value="Genomic_DNA"/>
</dbReference>
<keyword evidence="4 5" id="KW-0472">Membrane</keyword>
<feature type="transmembrane region" description="Helical" evidence="5">
    <location>
        <begin position="153"/>
        <end position="173"/>
    </location>
</feature>
<sequence length="199" mass="21864">MGESTPPSKLFLREATGLVRELSWFSFFTYSMNILSIQFLLYYVASLVPLIGGSLFVGFSLYALFMLLVSLLYYNFTVAMPRSGGDYVFVSRALNPGVGFVSNFMQGILLLLFVGINGTIFITIGLDALLGYLGVAFKNSALLSVISFMSEPIPAFVIGFVYLIIMLALGIFLPPRYVFGLQKVGWFTVMAATIAMIAM</sequence>
<dbReference type="InterPro" id="IPR050367">
    <property type="entry name" value="APC_superfamily"/>
</dbReference>
<evidence type="ECO:0000313" key="7">
    <source>
        <dbReference type="Proteomes" id="UP000240880"/>
    </source>
</evidence>
<keyword evidence="2 5" id="KW-0812">Transmembrane</keyword>
<comment type="caution">
    <text evidence="6">The sequence shown here is derived from an EMBL/GenBank/DDBJ whole genome shotgun (WGS) entry which is preliminary data.</text>
</comment>
<dbReference type="Proteomes" id="UP000240880">
    <property type="component" value="Unassembled WGS sequence"/>
</dbReference>
<comment type="subcellular location">
    <subcellularLocation>
        <location evidence="1">Membrane</location>
        <topology evidence="1">Multi-pass membrane protein</topology>
    </subcellularLocation>
</comment>
<dbReference type="AlphaFoldDB" id="A0A2R6A5Z6"/>
<feature type="transmembrane region" description="Helical" evidence="5">
    <location>
        <begin position="108"/>
        <end position="133"/>
    </location>
</feature>
<evidence type="ECO:0000256" key="2">
    <source>
        <dbReference type="ARBA" id="ARBA00022692"/>
    </source>
</evidence>
<evidence type="ECO:0000256" key="5">
    <source>
        <dbReference type="SAM" id="Phobius"/>
    </source>
</evidence>
<evidence type="ECO:0000313" key="6">
    <source>
        <dbReference type="EMBL" id="PSN81826.1"/>
    </source>
</evidence>
<reference evidence="6 7" key="1">
    <citation type="submission" date="2017-04" db="EMBL/GenBank/DDBJ databases">
        <title>Novel microbial lineages endemic to geothermal iron-oxide mats fill important gaps in the evolutionary history of Archaea.</title>
        <authorList>
            <person name="Jay Z.J."/>
            <person name="Beam J.P."/>
            <person name="Dlakic M."/>
            <person name="Rusch D.B."/>
            <person name="Kozubal M.A."/>
            <person name="Inskeep W.P."/>
        </authorList>
    </citation>
    <scope>NUCLEOTIDE SEQUENCE [LARGE SCALE GENOMIC DNA]</scope>
    <source>
        <strain evidence="6">OSP_D</strain>
    </source>
</reference>
<accession>A0A2R6A5Z6</accession>
<gene>
    <name evidence="6" type="ORF">B9Q01_09930</name>
</gene>
<evidence type="ECO:0000256" key="4">
    <source>
        <dbReference type="ARBA" id="ARBA00023136"/>
    </source>
</evidence>
<protein>
    <recommendedName>
        <fullName evidence="8">Amino acid permease/ SLC12A domain-containing protein</fullName>
    </recommendedName>
</protein>
<name>A0A2R6A5Z6_9ARCH</name>
<organism evidence="6 7">
    <name type="scientific">Candidatus Marsarchaeota G1 archaeon OSP_D</name>
    <dbReference type="NCBI Taxonomy" id="1978155"/>
    <lineage>
        <taxon>Archaea</taxon>
        <taxon>Candidatus Marsarchaeota</taxon>
        <taxon>Candidatus Marsarchaeota group 1</taxon>
    </lineage>
</organism>
<proteinExistence type="predicted"/>
<keyword evidence="3 5" id="KW-1133">Transmembrane helix</keyword>
<feature type="non-terminal residue" evidence="6">
    <location>
        <position position="199"/>
    </location>
</feature>
<evidence type="ECO:0008006" key="8">
    <source>
        <dbReference type="Google" id="ProtNLM"/>
    </source>
</evidence>
<dbReference type="GO" id="GO:0016020">
    <property type="term" value="C:membrane"/>
    <property type="evidence" value="ECO:0007669"/>
    <property type="project" value="UniProtKB-SubCell"/>
</dbReference>
<feature type="transmembrane region" description="Helical" evidence="5">
    <location>
        <begin position="50"/>
        <end position="74"/>
    </location>
</feature>